<comment type="catalytic activity">
    <reaction evidence="10">
        <text>1D-myo-inositol 1,3,4-trisphosphate + ATP = 1D-myo-inositol 1,3,4,5-tetrakisphosphate + ADP + H(+)</text>
        <dbReference type="Rhea" id="RHEA:13253"/>
        <dbReference type="ChEBI" id="CHEBI:15378"/>
        <dbReference type="ChEBI" id="CHEBI:30616"/>
        <dbReference type="ChEBI" id="CHEBI:57895"/>
        <dbReference type="ChEBI" id="CHEBI:58414"/>
        <dbReference type="ChEBI" id="CHEBI:456216"/>
        <dbReference type="EC" id="2.7.1.159"/>
    </reaction>
    <physiologicalReaction direction="left-to-right" evidence="10">
        <dbReference type="Rhea" id="RHEA:13254"/>
    </physiologicalReaction>
</comment>
<dbReference type="PANTHER" id="PTHR14217:SF40">
    <property type="entry name" value="INOSITOL-TETRAKISPHOSPHATE 1-KINASE 2"/>
    <property type="match status" value="1"/>
</dbReference>
<keyword evidence="6 13" id="KW-0418">Kinase</keyword>
<comment type="subunit">
    <text evidence="2 13">Monomer.</text>
</comment>
<name>A0AAW1W5H6_RUBAR</name>
<feature type="binding site" evidence="14">
    <location>
        <position position="22"/>
    </location>
    <ligand>
        <name>1D-myo-inositol 1,3,4-trisphosphate</name>
        <dbReference type="ChEBI" id="CHEBI:58414"/>
    </ligand>
</feature>
<feature type="domain" description="ATP-grasp" evidence="16">
    <location>
        <begin position="109"/>
        <end position="309"/>
    </location>
</feature>
<evidence type="ECO:0000256" key="3">
    <source>
        <dbReference type="ARBA" id="ARBA00022679"/>
    </source>
</evidence>
<dbReference type="EMBL" id="JBEDUW010000007">
    <property type="protein sequence ID" value="KAK9914712.1"/>
    <property type="molecule type" value="Genomic_DNA"/>
</dbReference>
<dbReference type="PIRSF" id="PIRSF038186">
    <property type="entry name" value="ITPK"/>
    <property type="match status" value="1"/>
</dbReference>
<keyword evidence="4 13" id="KW-0479">Metal-binding</keyword>
<feature type="binding site" evidence="15">
    <location>
        <position position="280"/>
    </location>
    <ligand>
        <name>Mg(2+)</name>
        <dbReference type="ChEBI" id="CHEBI:18420"/>
        <label>2</label>
    </ligand>
</feature>
<evidence type="ECO:0000256" key="14">
    <source>
        <dbReference type="PIRSR" id="PIRSR038186-1"/>
    </source>
</evidence>
<dbReference type="Proteomes" id="UP001457282">
    <property type="component" value="Unassembled WGS sequence"/>
</dbReference>
<organism evidence="17 18">
    <name type="scientific">Rubus argutus</name>
    <name type="common">Southern blackberry</name>
    <dbReference type="NCBI Taxonomy" id="59490"/>
    <lineage>
        <taxon>Eukaryota</taxon>
        <taxon>Viridiplantae</taxon>
        <taxon>Streptophyta</taxon>
        <taxon>Embryophyta</taxon>
        <taxon>Tracheophyta</taxon>
        <taxon>Spermatophyta</taxon>
        <taxon>Magnoliopsida</taxon>
        <taxon>eudicotyledons</taxon>
        <taxon>Gunneridae</taxon>
        <taxon>Pentapetalae</taxon>
        <taxon>rosids</taxon>
        <taxon>fabids</taxon>
        <taxon>Rosales</taxon>
        <taxon>Rosaceae</taxon>
        <taxon>Rosoideae</taxon>
        <taxon>Rosoideae incertae sedis</taxon>
        <taxon>Rubus</taxon>
    </lineage>
</organism>
<evidence type="ECO:0000256" key="15">
    <source>
        <dbReference type="PIRSR" id="PIRSR038186-2"/>
    </source>
</evidence>
<comment type="catalytic activity">
    <reaction evidence="12">
        <text>1D-myo-inositol 3,4,6-trisphosphate + ATP = 1D-myo-inositol 1,3,4,6-tetrakisphosphate + ADP + H(+)</text>
        <dbReference type="Rhea" id="RHEA:70287"/>
        <dbReference type="ChEBI" id="CHEBI:15378"/>
        <dbReference type="ChEBI" id="CHEBI:30616"/>
        <dbReference type="ChEBI" id="CHEBI:57660"/>
        <dbReference type="ChEBI" id="CHEBI:189099"/>
        <dbReference type="ChEBI" id="CHEBI:456216"/>
    </reaction>
    <physiologicalReaction direction="left-to-right" evidence="12">
        <dbReference type="Rhea" id="RHEA:70288"/>
    </physiologicalReaction>
</comment>
<dbReference type="InterPro" id="IPR041429">
    <property type="entry name" value="ITPK1_N"/>
</dbReference>
<dbReference type="Pfam" id="PF17927">
    <property type="entry name" value="Ins134_P3_kin_N"/>
    <property type="match status" value="1"/>
</dbReference>
<dbReference type="GO" id="GO:0047325">
    <property type="term" value="F:inositol-3,4,5,6-tetrakisphosphate 1-kinase activity"/>
    <property type="evidence" value="ECO:0007669"/>
    <property type="project" value="UniProtKB-EC"/>
</dbReference>
<feature type="binding site" evidence="14">
    <location>
        <position position="282"/>
    </location>
    <ligand>
        <name>1D-myo-inositol 1,3,4-trisphosphate</name>
        <dbReference type="ChEBI" id="CHEBI:58414"/>
    </ligand>
</feature>
<dbReference type="GO" id="GO:0005737">
    <property type="term" value="C:cytoplasm"/>
    <property type="evidence" value="ECO:0007669"/>
    <property type="project" value="TreeGrafter"/>
</dbReference>
<dbReference type="FunFam" id="3.30.1490.220:FF:000002">
    <property type="entry name" value="Inositol-tetrakisphosphate 1-kinase"/>
    <property type="match status" value="1"/>
</dbReference>
<comment type="function">
    <text evidence="13">Kinase that can phosphorylate various inositol polyphosphate such as Ins(3,4,5,6)P4 or Ins(1,3,4)P3.</text>
</comment>
<evidence type="ECO:0000256" key="13">
    <source>
        <dbReference type="PIRNR" id="PIRNR038186"/>
    </source>
</evidence>
<dbReference type="SUPFAM" id="SSF56059">
    <property type="entry name" value="Glutathione synthetase ATP-binding domain-like"/>
    <property type="match status" value="1"/>
</dbReference>
<keyword evidence="7 13" id="KW-0067">ATP-binding</keyword>
<accession>A0AAW1W5H6</accession>
<comment type="catalytic activity">
    <reaction evidence="11">
        <text>1D-myo-inositol 1,3,4-trisphosphate + ATP = 1D-myo-inositol 1,3,4,6-tetrakisphosphate + ADP + H(+)</text>
        <dbReference type="Rhea" id="RHEA:20940"/>
        <dbReference type="ChEBI" id="CHEBI:15378"/>
        <dbReference type="ChEBI" id="CHEBI:30616"/>
        <dbReference type="ChEBI" id="CHEBI:57660"/>
        <dbReference type="ChEBI" id="CHEBI:58414"/>
        <dbReference type="ChEBI" id="CHEBI:456216"/>
        <dbReference type="EC" id="2.7.1.159"/>
    </reaction>
    <physiologicalReaction direction="left-to-right" evidence="11">
        <dbReference type="Rhea" id="RHEA:20941"/>
    </physiologicalReaction>
</comment>
<comment type="caution">
    <text evidence="17">The sequence shown here is derived from an EMBL/GenBank/DDBJ whole genome shotgun (WGS) entry which is preliminary data.</text>
</comment>
<evidence type="ECO:0000256" key="6">
    <source>
        <dbReference type="ARBA" id="ARBA00022777"/>
    </source>
</evidence>
<feature type="binding site" evidence="14">
    <location>
        <position position="145"/>
    </location>
    <ligand>
        <name>ATP</name>
        <dbReference type="ChEBI" id="CHEBI:30616"/>
    </ligand>
</feature>
<feature type="binding site" evidence="14">
    <location>
        <position position="98"/>
    </location>
    <ligand>
        <name>ATP</name>
        <dbReference type="ChEBI" id="CHEBI:30616"/>
    </ligand>
</feature>
<feature type="binding site" evidence="14">
    <location>
        <position position="203"/>
    </location>
    <ligand>
        <name>ATP</name>
        <dbReference type="ChEBI" id="CHEBI:30616"/>
    </ligand>
</feature>
<protein>
    <recommendedName>
        <fullName evidence="13">Inositol-tetrakisphosphate 1-kinase</fullName>
        <ecNumber evidence="13">2.7.1.134</ecNumber>
    </recommendedName>
</protein>
<evidence type="ECO:0000313" key="17">
    <source>
        <dbReference type="EMBL" id="KAK9914712.1"/>
    </source>
</evidence>
<keyword evidence="18" id="KW-1185">Reference proteome</keyword>
<feature type="binding site" evidence="14">
    <location>
        <position position="156"/>
    </location>
    <ligand>
        <name>1D-myo-inositol 1,3,4-trisphosphate</name>
        <dbReference type="ChEBI" id="CHEBI:58414"/>
    </ligand>
</feature>
<feature type="binding site" evidence="15">
    <location>
        <position position="280"/>
    </location>
    <ligand>
        <name>Mg(2+)</name>
        <dbReference type="ChEBI" id="CHEBI:18420"/>
        <label>1</label>
    </ligand>
</feature>
<dbReference type="GO" id="GO:0005524">
    <property type="term" value="F:ATP binding"/>
    <property type="evidence" value="ECO:0007669"/>
    <property type="project" value="UniProtKB-UniRule"/>
</dbReference>
<evidence type="ECO:0000256" key="4">
    <source>
        <dbReference type="ARBA" id="ARBA00022723"/>
    </source>
</evidence>
<evidence type="ECO:0000256" key="11">
    <source>
        <dbReference type="ARBA" id="ARBA00051366"/>
    </source>
</evidence>
<evidence type="ECO:0000256" key="8">
    <source>
        <dbReference type="ARBA" id="ARBA00022842"/>
    </source>
</evidence>
<feature type="binding site" evidence="15">
    <location>
        <position position="265"/>
    </location>
    <ligand>
        <name>Mg(2+)</name>
        <dbReference type="ChEBI" id="CHEBI:18420"/>
        <label>1</label>
    </ligand>
</feature>
<evidence type="ECO:0000313" key="18">
    <source>
        <dbReference type="Proteomes" id="UP001457282"/>
    </source>
</evidence>
<comment type="cofactor">
    <cofactor evidence="13 15">
        <name>Mg(2+)</name>
        <dbReference type="ChEBI" id="CHEBI:18420"/>
    </cofactor>
    <text evidence="13 15">Binds 2 magnesium ions per subunit.</text>
</comment>
<evidence type="ECO:0000259" key="16">
    <source>
        <dbReference type="PROSITE" id="PS50975"/>
    </source>
</evidence>
<feature type="binding site" evidence="15">
    <location>
        <position position="282"/>
    </location>
    <ligand>
        <name>Mg(2+)</name>
        <dbReference type="ChEBI" id="CHEBI:18420"/>
        <label>2</label>
    </ligand>
</feature>
<comment type="similarity">
    <text evidence="1 13">Belongs to the ITPK1 family.</text>
</comment>
<dbReference type="GO" id="GO:0052725">
    <property type="term" value="F:inositol-1,3,4-trisphosphate 6-kinase activity"/>
    <property type="evidence" value="ECO:0007669"/>
    <property type="project" value="InterPro"/>
</dbReference>
<feature type="binding site" evidence="14">
    <location>
        <position position="63"/>
    </location>
    <ligand>
        <name>1D-myo-inositol 1,3,4-trisphosphate</name>
        <dbReference type="ChEBI" id="CHEBI:58414"/>
    </ligand>
</feature>
<feature type="binding site" evidence="14">
    <location>
        <begin position="177"/>
        <end position="188"/>
    </location>
    <ligand>
        <name>ATP</name>
        <dbReference type="ChEBI" id="CHEBI:30616"/>
    </ligand>
</feature>
<dbReference type="GO" id="GO:0000287">
    <property type="term" value="F:magnesium ion binding"/>
    <property type="evidence" value="ECO:0007669"/>
    <property type="project" value="InterPro"/>
</dbReference>
<evidence type="ECO:0000256" key="9">
    <source>
        <dbReference type="ARBA" id="ARBA00033645"/>
    </source>
</evidence>
<feature type="binding site" evidence="14">
    <location>
        <position position="188"/>
    </location>
    <ligand>
        <name>1D-myo-inositol 1,3,4-trisphosphate</name>
        <dbReference type="ChEBI" id="CHEBI:58414"/>
    </ligand>
</feature>
<proteinExistence type="inferred from homology"/>
<sequence length="318" mass="35980">MAAPDSSNGQRHRIGYAFPPKKEQSFIQPSLIRHADQNGIDLVPIDPSKALTQQGPFDCIIHKLYDDPWNQQLKDYSSLYPRTVILDPPESIARLHNRVSMLDVINAAFKAPRVEKVSVPKQVLVHDSAELQSSDLDLKFPMIAKPLLANGSAKSHQMSMVFGAEGLKKLETPILLQEFVNHGGVIFKAYVIGDYVECVKRRSLPNISEEQRTKLAGVVVPFSQISNSAEDEVNIEGIEMPPSEFVEELARGISLGLKLNFFNFDVIRDFNDKHSYFVIDINYFPGYAKLHNFEHLLTDFFLAILKKKKKQQHLSHNE</sequence>
<dbReference type="Pfam" id="PF05770">
    <property type="entry name" value="Ins134_P3_kin"/>
    <property type="match status" value="1"/>
</dbReference>
<evidence type="ECO:0000256" key="7">
    <source>
        <dbReference type="ARBA" id="ARBA00022840"/>
    </source>
</evidence>
<dbReference type="AlphaFoldDB" id="A0AAW1W5H6"/>
<dbReference type="Gene3D" id="3.40.50.11370">
    <property type="match status" value="1"/>
</dbReference>
<dbReference type="InterPro" id="IPR040464">
    <property type="entry name" value="InsP(3)kin_ATP-grasp"/>
</dbReference>
<dbReference type="PANTHER" id="PTHR14217">
    <property type="entry name" value="INOSITOL-TETRAKISPHOSPHATE 1-KINASE"/>
    <property type="match status" value="1"/>
</dbReference>
<evidence type="ECO:0000256" key="1">
    <source>
        <dbReference type="ARBA" id="ARBA00009601"/>
    </source>
</evidence>
<dbReference type="GO" id="GO:0052726">
    <property type="term" value="F:inositol-1,3,4-trisphosphate 5-kinase activity"/>
    <property type="evidence" value="ECO:0007669"/>
    <property type="project" value="InterPro"/>
</dbReference>
<dbReference type="GO" id="GO:0032957">
    <property type="term" value="P:inositol trisphosphate metabolic process"/>
    <property type="evidence" value="ECO:0007669"/>
    <property type="project" value="InterPro"/>
</dbReference>
<dbReference type="Gene3D" id="3.30.1490.220">
    <property type="match status" value="1"/>
</dbReference>
<evidence type="ECO:0000256" key="10">
    <source>
        <dbReference type="ARBA" id="ARBA00051312"/>
    </source>
</evidence>
<gene>
    <name evidence="17" type="ORF">M0R45_038474</name>
</gene>
<reference evidence="17 18" key="1">
    <citation type="journal article" date="2023" name="G3 (Bethesda)">
        <title>A chromosome-length genome assembly and annotation of blackberry (Rubus argutus, cv. 'Hillquist').</title>
        <authorList>
            <person name="Bruna T."/>
            <person name="Aryal R."/>
            <person name="Dudchenko O."/>
            <person name="Sargent D.J."/>
            <person name="Mead D."/>
            <person name="Buti M."/>
            <person name="Cavallini A."/>
            <person name="Hytonen T."/>
            <person name="Andres J."/>
            <person name="Pham M."/>
            <person name="Weisz D."/>
            <person name="Mascagni F."/>
            <person name="Usai G."/>
            <person name="Natali L."/>
            <person name="Bassil N."/>
            <person name="Fernandez G.E."/>
            <person name="Lomsadze A."/>
            <person name="Armour M."/>
            <person name="Olukolu B."/>
            <person name="Poorten T."/>
            <person name="Britton C."/>
            <person name="Davik J."/>
            <person name="Ashrafi H."/>
            <person name="Aiden E.L."/>
            <person name="Borodovsky M."/>
            <person name="Worthington M."/>
        </authorList>
    </citation>
    <scope>NUCLEOTIDE SEQUENCE [LARGE SCALE GENOMIC DNA]</scope>
    <source>
        <strain evidence="17">PI 553951</strain>
    </source>
</reference>
<comment type="catalytic activity">
    <reaction evidence="9">
        <text>1D-myo-inositol 3,4,5,6-tetrakisphosphate + ATP = 1D-myo-inositol 1,3,4,5,6-pentakisphosphate + ADP + H(+)</text>
        <dbReference type="Rhea" id="RHEA:12452"/>
        <dbReference type="ChEBI" id="CHEBI:15378"/>
        <dbReference type="ChEBI" id="CHEBI:30616"/>
        <dbReference type="ChEBI" id="CHEBI:57539"/>
        <dbReference type="ChEBI" id="CHEBI:57733"/>
        <dbReference type="ChEBI" id="CHEBI:456216"/>
        <dbReference type="EC" id="2.7.1.134"/>
    </reaction>
    <physiologicalReaction direction="left-to-right" evidence="9">
        <dbReference type="Rhea" id="RHEA:12453"/>
    </physiologicalReaction>
    <physiologicalReaction direction="right-to-left" evidence="9">
        <dbReference type="Rhea" id="RHEA:12454"/>
    </physiologicalReaction>
</comment>
<feature type="binding site" evidence="14">
    <location>
        <position position="286"/>
    </location>
    <ligand>
        <name>1D-myo-inositol 1,3,4-trisphosphate</name>
        <dbReference type="ChEBI" id="CHEBI:58414"/>
    </ligand>
</feature>
<dbReference type="GO" id="GO:0052835">
    <property type="term" value="F:inositol-3,4,6-trisphosphate 1-kinase activity"/>
    <property type="evidence" value="ECO:0007669"/>
    <property type="project" value="UniProtKB-ARBA"/>
</dbReference>
<keyword evidence="3 13" id="KW-0808">Transferase</keyword>
<dbReference type="InterPro" id="IPR008656">
    <property type="entry name" value="Inositol_tetrakis-P_1-kinase"/>
</dbReference>
<evidence type="ECO:0000256" key="12">
    <source>
        <dbReference type="ARBA" id="ARBA00051721"/>
    </source>
</evidence>
<evidence type="ECO:0000256" key="2">
    <source>
        <dbReference type="ARBA" id="ARBA00011245"/>
    </source>
</evidence>
<keyword evidence="8 13" id="KW-0460">Magnesium</keyword>
<evidence type="ECO:0000256" key="5">
    <source>
        <dbReference type="ARBA" id="ARBA00022741"/>
    </source>
</evidence>
<dbReference type="PROSITE" id="PS50975">
    <property type="entry name" value="ATP_GRASP"/>
    <property type="match status" value="1"/>
</dbReference>
<keyword evidence="5 13" id="KW-0547">Nucleotide-binding</keyword>
<dbReference type="InterPro" id="IPR011761">
    <property type="entry name" value="ATP-grasp"/>
</dbReference>
<dbReference type="EC" id="2.7.1.134" evidence="13"/>